<dbReference type="GO" id="GO:0016787">
    <property type="term" value="F:hydrolase activity"/>
    <property type="evidence" value="ECO:0007669"/>
    <property type="project" value="UniProtKB-KW"/>
</dbReference>
<dbReference type="SUPFAM" id="SSF53474">
    <property type="entry name" value="alpha/beta-Hydrolases"/>
    <property type="match status" value="1"/>
</dbReference>
<dbReference type="EMBL" id="JBHSBH010000015">
    <property type="protein sequence ID" value="MFC3998853.1"/>
    <property type="molecule type" value="Genomic_DNA"/>
</dbReference>
<dbReference type="PANTHER" id="PTHR46438:SF11">
    <property type="entry name" value="LIPASE-RELATED"/>
    <property type="match status" value="1"/>
</dbReference>
<dbReference type="InterPro" id="IPR029058">
    <property type="entry name" value="AB_hydrolase_fold"/>
</dbReference>
<dbReference type="InterPro" id="IPR000073">
    <property type="entry name" value="AB_hydrolase_1"/>
</dbReference>
<dbReference type="Proteomes" id="UP001595847">
    <property type="component" value="Unassembled WGS sequence"/>
</dbReference>
<protein>
    <submittedName>
        <fullName evidence="2">Alpha/beta fold hydrolase</fullName>
    </submittedName>
</protein>
<dbReference type="Gene3D" id="3.40.50.1820">
    <property type="entry name" value="alpha/beta hydrolase"/>
    <property type="match status" value="1"/>
</dbReference>
<dbReference type="RefSeq" id="WP_378536968.1">
    <property type="nucleotide sequence ID" value="NZ_JBHSBH010000015.1"/>
</dbReference>
<name>A0ABV8FWF8_9ACTN</name>
<comment type="caution">
    <text evidence="2">The sequence shown here is derived from an EMBL/GenBank/DDBJ whole genome shotgun (WGS) entry which is preliminary data.</text>
</comment>
<reference evidence="3" key="1">
    <citation type="journal article" date="2019" name="Int. J. Syst. Evol. Microbiol.">
        <title>The Global Catalogue of Microorganisms (GCM) 10K type strain sequencing project: providing services to taxonomists for standard genome sequencing and annotation.</title>
        <authorList>
            <consortium name="The Broad Institute Genomics Platform"/>
            <consortium name="The Broad Institute Genome Sequencing Center for Infectious Disease"/>
            <person name="Wu L."/>
            <person name="Ma J."/>
        </authorList>
    </citation>
    <scope>NUCLEOTIDE SEQUENCE [LARGE SCALE GENOMIC DNA]</scope>
    <source>
        <strain evidence="3">TBRC 1826</strain>
    </source>
</reference>
<accession>A0ABV8FWF8</accession>
<gene>
    <name evidence="2" type="ORF">ACFOVU_23205</name>
</gene>
<organism evidence="2 3">
    <name type="scientific">Nocardiopsis sediminis</name>
    <dbReference type="NCBI Taxonomy" id="1778267"/>
    <lineage>
        <taxon>Bacteria</taxon>
        <taxon>Bacillati</taxon>
        <taxon>Actinomycetota</taxon>
        <taxon>Actinomycetes</taxon>
        <taxon>Streptosporangiales</taxon>
        <taxon>Nocardiopsidaceae</taxon>
        <taxon>Nocardiopsis</taxon>
    </lineage>
</organism>
<keyword evidence="2" id="KW-0378">Hydrolase</keyword>
<evidence type="ECO:0000313" key="2">
    <source>
        <dbReference type="EMBL" id="MFC3998853.1"/>
    </source>
</evidence>
<evidence type="ECO:0000313" key="3">
    <source>
        <dbReference type="Proteomes" id="UP001595847"/>
    </source>
</evidence>
<feature type="domain" description="AB hydrolase-1" evidence="1">
    <location>
        <begin position="17"/>
        <end position="254"/>
    </location>
</feature>
<dbReference type="PANTHER" id="PTHR46438">
    <property type="entry name" value="ALPHA/BETA-HYDROLASES SUPERFAMILY PROTEIN"/>
    <property type="match status" value="1"/>
</dbReference>
<dbReference type="Pfam" id="PF12697">
    <property type="entry name" value="Abhydrolase_6"/>
    <property type="match status" value="1"/>
</dbReference>
<keyword evidence="3" id="KW-1185">Reference proteome</keyword>
<proteinExistence type="predicted"/>
<evidence type="ECO:0000259" key="1">
    <source>
        <dbReference type="Pfam" id="PF12697"/>
    </source>
</evidence>
<dbReference type="PRINTS" id="PR00111">
    <property type="entry name" value="ABHYDROLASE"/>
</dbReference>
<sequence>MGELRITYDRWGDGAPIVLLHGLGHRRQAWYPVVRRLAADHDVVALDLPGFGGSAPPAAADPYDISTLVATVQRFCDRLGLERPHLVGNSLGGAIALELGARGFAASVTALSPIGFATGRTGAGTRVLARGARLASRVPERVWVAAAGSPPGRTVARHVLRGDPSADAARDLVFDATVLAAGSPFVRLAVHVADYAFTAGAVPCPVTVAWGDRDRVLPATGAVRALRRIPHARIVTLLDCGHVPMADRPNTVAAEILRTCRTLPPKR</sequence>